<gene>
    <name evidence="3" type="ORF">ACFPME_05530</name>
</gene>
<name>A0ABW0JJ79_9GAMM</name>
<dbReference type="Gene3D" id="3.40.50.10070">
    <property type="entry name" value="TolB, N-terminal domain"/>
    <property type="match status" value="1"/>
</dbReference>
<sequence>MLRRAGAILAEAGERSHAVEEFFARLKEHKLVQWLLGYAAVAVALIPVLDIVAAQFGWPESLRRGITLVLIMGFFVVLVLAWYHGERGAQKMPRSEKLILVGLIVVSGVLLWRFAPPAQQAMAVDSSAANTVDAKAVAAKPPAKNSIAVMPFADLSVAQDQALFSEGMAEEILNALTRIKSLRVLGRSSSFQFQGKDIPPQTVGQQLGVAHVLTGSVRKQGNELRITVELVRTSDGVQQWSNQYDGNLADVFKLQDACARDVASELDITLSDAGARRLVDKVTDNSQAYAKFIEAQELVTKRVGDSLPRAIALLDEATGLDPRFTRAWSTLAVAYAVLPQYSNADWQTSWLASDQAAQRALALNPNDADAYAALSYNQFSQRHYSSMVEPMQRALELAPENSAVSYWAANELAAMGRSRDAETRLDAALANDPANPLLLFYKSMLRWREGDQAGALDFIHRSGTADSPFGELMLGFYDAAHGDKEGAKRSFARSTRHMGSTIPDQELQAIYLGTFGTISQRQMALKIVDAHAGDEWAPTLLLQLGEAGRSFDLYEHGHSGLSDAYLNWLWQPEPWARKARQEVAFQGFAKRLGMVDYWKRNGWPDLCKPAPSAGQNAFTCR</sequence>
<dbReference type="SUPFAM" id="SSF48452">
    <property type="entry name" value="TPR-like"/>
    <property type="match status" value="2"/>
</dbReference>
<evidence type="ECO:0000256" key="2">
    <source>
        <dbReference type="SAM" id="Phobius"/>
    </source>
</evidence>
<evidence type="ECO:0008006" key="5">
    <source>
        <dbReference type="Google" id="ProtNLM"/>
    </source>
</evidence>
<dbReference type="RefSeq" id="WP_377302932.1">
    <property type="nucleotide sequence ID" value="NZ_JBHSMK010000003.1"/>
</dbReference>
<feature type="repeat" description="TPR" evidence="1">
    <location>
        <begin position="368"/>
        <end position="401"/>
    </location>
</feature>
<keyword evidence="4" id="KW-1185">Reference proteome</keyword>
<feature type="transmembrane region" description="Helical" evidence="2">
    <location>
        <begin position="97"/>
        <end position="115"/>
    </location>
</feature>
<dbReference type="InterPro" id="IPR011990">
    <property type="entry name" value="TPR-like_helical_dom_sf"/>
</dbReference>
<dbReference type="PROSITE" id="PS50005">
    <property type="entry name" value="TPR"/>
    <property type="match status" value="1"/>
</dbReference>
<evidence type="ECO:0000313" key="4">
    <source>
        <dbReference type="Proteomes" id="UP001596013"/>
    </source>
</evidence>
<keyword evidence="2" id="KW-0812">Transmembrane</keyword>
<keyword evidence="2" id="KW-0472">Membrane</keyword>
<feature type="transmembrane region" description="Helical" evidence="2">
    <location>
        <begin position="64"/>
        <end position="85"/>
    </location>
</feature>
<proteinExistence type="predicted"/>
<dbReference type="EMBL" id="JBHSMK010000003">
    <property type="protein sequence ID" value="MFC5436009.1"/>
    <property type="molecule type" value="Genomic_DNA"/>
</dbReference>
<reference evidence="4" key="1">
    <citation type="journal article" date="2019" name="Int. J. Syst. Evol. Microbiol.">
        <title>The Global Catalogue of Microorganisms (GCM) 10K type strain sequencing project: providing services to taxonomists for standard genome sequencing and annotation.</title>
        <authorList>
            <consortium name="The Broad Institute Genomics Platform"/>
            <consortium name="The Broad Institute Genome Sequencing Center for Infectious Disease"/>
            <person name="Wu L."/>
            <person name="Ma J."/>
        </authorList>
    </citation>
    <scope>NUCLEOTIDE SEQUENCE [LARGE SCALE GENOMIC DNA]</scope>
    <source>
        <strain evidence="4">JCM 17130</strain>
    </source>
</reference>
<keyword evidence="1" id="KW-0802">TPR repeat</keyword>
<dbReference type="InterPro" id="IPR019734">
    <property type="entry name" value="TPR_rpt"/>
</dbReference>
<dbReference type="Gene3D" id="1.25.40.10">
    <property type="entry name" value="Tetratricopeptide repeat domain"/>
    <property type="match status" value="1"/>
</dbReference>
<feature type="transmembrane region" description="Helical" evidence="2">
    <location>
        <begin position="35"/>
        <end position="58"/>
    </location>
</feature>
<evidence type="ECO:0000313" key="3">
    <source>
        <dbReference type="EMBL" id="MFC5436009.1"/>
    </source>
</evidence>
<accession>A0ABW0JJ79</accession>
<dbReference type="Proteomes" id="UP001596013">
    <property type="component" value="Unassembled WGS sequence"/>
</dbReference>
<comment type="caution">
    <text evidence="3">The sequence shown here is derived from an EMBL/GenBank/DDBJ whole genome shotgun (WGS) entry which is preliminary data.</text>
</comment>
<protein>
    <recommendedName>
        <fullName evidence="5">TolB amino-terminal domain-containing protein</fullName>
    </recommendedName>
</protein>
<keyword evidence="2" id="KW-1133">Transmembrane helix</keyword>
<evidence type="ECO:0000256" key="1">
    <source>
        <dbReference type="PROSITE-ProRule" id="PRU00339"/>
    </source>
</evidence>
<organism evidence="3 4">
    <name type="scientific">Rhodanobacter umsongensis</name>
    <dbReference type="NCBI Taxonomy" id="633153"/>
    <lineage>
        <taxon>Bacteria</taxon>
        <taxon>Pseudomonadati</taxon>
        <taxon>Pseudomonadota</taxon>
        <taxon>Gammaproteobacteria</taxon>
        <taxon>Lysobacterales</taxon>
        <taxon>Rhodanobacteraceae</taxon>
        <taxon>Rhodanobacter</taxon>
    </lineage>
</organism>